<dbReference type="AlphaFoldDB" id="A0A183IM53"/>
<name>A0A183IM53_9BILA</name>
<dbReference type="Proteomes" id="UP000270296">
    <property type="component" value="Unassembled WGS sequence"/>
</dbReference>
<reference evidence="3 4" key="2">
    <citation type="submission" date="2018-11" db="EMBL/GenBank/DDBJ databases">
        <authorList>
            <consortium name="Pathogen Informatics"/>
        </authorList>
    </citation>
    <scope>NUCLEOTIDE SEQUENCE [LARGE SCALE GENOMIC DNA]</scope>
</reference>
<evidence type="ECO:0000256" key="1">
    <source>
        <dbReference type="ARBA" id="ARBA00022942"/>
    </source>
</evidence>
<keyword evidence="1 2" id="KW-0647">Proteasome</keyword>
<keyword evidence="4" id="KW-1185">Reference proteome</keyword>
<dbReference type="InterPro" id="IPR029055">
    <property type="entry name" value="Ntn_hydrolases_N"/>
</dbReference>
<dbReference type="GO" id="GO:0051603">
    <property type="term" value="P:proteolysis involved in protein catabolic process"/>
    <property type="evidence" value="ECO:0007669"/>
    <property type="project" value="InterPro"/>
</dbReference>
<dbReference type="PANTHER" id="PTHR11599">
    <property type="entry name" value="PROTEASOME SUBUNIT ALPHA/BETA"/>
    <property type="match status" value="1"/>
</dbReference>
<proteinExistence type="inferred from homology"/>
<dbReference type="InterPro" id="IPR001353">
    <property type="entry name" value="Proteasome_sua/b"/>
</dbReference>
<evidence type="ECO:0000313" key="5">
    <source>
        <dbReference type="WBParaSite" id="SBAD_0000489501-mRNA-1"/>
    </source>
</evidence>
<dbReference type="InterPro" id="IPR023332">
    <property type="entry name" value="Proteasome_alpha-type"/>
</dbReference>
<evidence type="ECO:0000313" key="3">
    <source>
        <dbReference type="EMBL" id="VDP05185.1"/>
    </source>
</evidence>
<evidence type="ECO:0000313" key="4">
    <source>
        <dbReference type="Proteomes" id="UP000270296"/>
    </source>
</evidence>
<sequence length="220" mass="24513">MEAISHAGTCVGILTSEGALLAAENRNVHKLLDSSVFSEKIYKLNEDMACSVAGITADANVLITILRQHAQKYYRQYGEMIPCEQLVQHLCDYKQAYTQYGGKRPFGVSLLYIGWDKQYGYQLYQSDPSGNYSGWKATCIGNNSQAAIAMLQQEYKMGEMTLKSAMNLCFKILAKTMEVKISAEKGVRENFSKIPVPLSFTRFAQVVKAADMSYEGDHLG</sequence>
<gene>
    <name evidence="3" type="ORF">SBAD_LOCUS4699</name>
</gene>
<dbReference type="PROSITE" id="PS51475">
    <property type="entry name" value="PROTEASOME_ALPHA_2"/>
    <property type="match status" value="1"/>
</dbReference>
<protein>
    <submittedName>
        <fullName evidence="5">Proteasome endopeptidase complex</fullName>
    </submittedName>
</protein>
<dbReference type="OrthoDB" id="431557at2759"/>
<dbReference type="InterPro" id="IPR050115">
    <property type="entry name" value="Proteasome_alpha"/>
</dbReference>
<dbReference type="EMBL" id="UZAM01008492">
    <property type="protein sequence ID" value="VDP05185.1"/>
    <property type="molecule type" value="Genomic_DNA"/>
</dbReference>
<dbReference type="WBParaSite" id="SBAD_0000489501-mRNA-1">
    <property type="protein sequence ID" value="SBAD_0000489501-mRNA-1"/>
    <property type="gene ID" value="SBAD_0000489501"/>
</dbReference>
<evidence type="ECO:0000256" key="2">
    <source>
        <dbReference type="PROSITE-ProRule" id="PRU00808"/>
    </source>
</evidence>
<organism evidence="5">
    <name type="scientific">Soboliphyme baturini</name>
    <dbReference type="NCBI Taxonomy" id="241478"/>
    <lineage>
        <taxon>Eukaryota</taxon>
        <taxon>Metazoa</taxon>
        <taxon>Ecdysozoa</taxon>
        <taxon>Nematoda</taxon>
        <taxon>Enoplea</taxon>
        <taxon>Dorylaimia</taxon>
        <taxon>Dioctophymatida</taxon>
        <taxon>Dioctophymatoidea</taxon>
        <taxon>Soboliphymatidae</taxon>
        <taxon>Soboliphyme</taxon>
    </lineage>
</organism>
<dbReference type="GO" id="GO:0019773">
    <property type="term" value="C:proteasome core complex, alpha-subunit complex"/>
    <property type="evidence" value="ECO:0007669"/>
    <property type="project" value="UniProtKB-UniRule"/>
</dbReference>
<accession>A0A183IM53</accession>
<dbReference type="SUPFAM" id="SSF56235">
    <property type="entry name" value="N-terminal nucleophile aminohydrolases (Ntn hydrolases)"/>
    <property type="match status" value="1"/>
</dbReference>
<dbReference type="Pfam" id="PF00227">
    <property type="entry name" value="Proteasome"/>
    <property type="match status" value="1"/>
</dbReference>
<dbReference type="Gene3D" id="3.60.20.10">
    <property type="entry name" value="Glutamine Phosphoribosylpyrophosphate, subunit 1, domain 1"/>
    <property type="match status" value="1"/>
</dbReference>
<comment type="similarity">
    <text evidence="2">Belongs to the peptidase T1A family.</text>
</comment>
<reference evidence="5" key="1">
    <citation type="submission" date="2016-06" db="UniProtKB">
        <authorList>
            <consortium name="WormBaseParasite"/>
        </authorList>
    </citation>
    <scope>IDENTIFICATION</scope>
</reference>